<evidence type="ECO:0000259" key="1">
    <source>
        <dbReference type="SMART" id="SM00256"/>
    </source>
</evidence>
<dbReference type="SMR" id="A0A2G3AHU5"/>
<dbReference type="AlphaFoldDB" id="A0A2G3AHU5"/>
<dbReference type="EMBL" id="AYRZ02000001">
    <property type="protein sequence ID" value="PHT93815.1"/>
    <property type="molecule type" value="Genomic_DNA"/>
</dbReference>
<evidence type="ECO:0000313" key="3">
    <source>
        <dbReference type="Proteomes" id="UP000222542"/>
    </source>
</evidence>
<dbReference type="InterPro" id="IPR017451">
    <property type="entry name" value="F-box-assoc_interact_dom"/>
</dbReference>
<accession>A0A2G3AHU5</accession>
<dbReference type="InterPro" id="IPR001810">
    <property type="entry name" value="F-box_dom"/>
</dbReference>
<keyword evidence="3" id="KW-1185">Reference proteome</keyword>
<dbReference type="InterPro" id="IPR013187">
    <property type="entry name" value="F-box-assoc_dom_typ3"/>
</dbReference>
<evidence type="ECO:0000313" key="2">
    <source>
        <dbReference type="EMBL" id="PHT93815.1"/>
    </source>
</evidence>
<reference evidence="2 3" key="1">
    <citation type="journal article" date="2014" name="Nat. Genet.">
        <title>Genome sequence of the hot pepper provides insights into the evolution of pungency in Capsicum species.</title>
        <authorList>
            <person name="Kim S."/>
            <person name="Park M."/>
            <person name="Yeom S.I."/>
            <person name="Kim Y.M."/>
            <person name="Lee J.M."/>
            <person name="Lee H.A."/>
            <person name="Seo E."/>
            <person name="Choi J."/>
            <person name="Cheong K."/>
            <person name="Kim K.T."/>
            <person name="Jung K."/>
            <person name="Lee G.W."/>
            <person name="Oh S.K."/>
            <person name="Bae C."/>
            <person name="Kim S.B."/>
            <person name="Lee H.Y."/>
            <person name="Kim S.Y."/>
            <person name="Kim M.S."/>
            <person name="Kang B.C."/>
            <person name="Jo Y.D."/>
            <person name="Yang H.B."/>
            <person name="Jeong H.J."/>
            <person name="Kang W.H."/>
            <person name="Kwon J.K."/>
            <person name="Shin C."/>
            <person name="Lim J.Y."/>
            <person name="Park J.H."/>
            <person name="Huh J.H."/>
            <person name="Kim J.S."/>
            <person name="Kim B.D."/>
            <person name="Cohen O."/>
            <person name="Paran I."/>
            <person name="Suh M.C."/>
            <person name="Lee S.B."/>
            <person name="Kim Y.K."/>
            <person name="Shin Y."/>
            <person name="Noh S.J."/>
            <person name="Park J."/>
            <person name="Seo Y.S."/>
            <person name="Kwon S.Y."/>
            <person name="Kim H.A."/>
            <person name="Park J.M."/>
            <person name="Kim H.J."/>
            <person name="Choi S.B."/>
            <person name="Bosland P.W."/>
            <person name="Reeves G."/>
            <person name="Jo S.H."/>
            <person name="Lee B.W."/>
            <person name="Cho H.T."/>
            <person name="Choi H.S."/>
            <person name="Lee M.S."/>
            <person name="Yu Y."/>
            <person name="Do Choi Y."/>
            <person name="Park B.S."/>
            <person name="van Deynze A."/>
            <person name="Ashrafi H."/>
            <person name="Hill T."/>
            <person name="Kim W.T."/>
            <person name="Pai H.S."/>
            <person name="Ahn H.K."/>
            <person name="Yeam I."/>
            <person name="Giovannoni J.J."/>
            <person name="Rose J.K."/>
            <person name="Sorensen I."/>
            <person name="Lee S.J."/>
            <person name="Kim R.W."/>
            <person name="Choi I.Y."/>
            <person name="Choi B.S."/>
            <person name="Lim J.S."/>
            <person name="Lee Y.H."/>
            <person name="Choi D."/>
        </authorList>
    </citation>
    <scope>NUCLEOTIDE SEQUENCE [LARGE SCALE GENOMIC DNA]</scope>
    <source>
        <strain evidence="3">cv. CM334</strain>
    </source>
</reference>
<name>A0A2G3AHU5_CAPAN</name>
<organism evidence="2 3">
    <name type="scientific">Capsicum annuum</name>
    <name type="common">Capsicum pepper</name>
    <dbReference type="NCBI Taxonomy" id="4072"/>
    <lineage>
        <taxon>Eukaryota</taxon>
        <taxon>Viridiplantae</taxon>
        <taxon>Streptophyta</taxon>
        <taxon>Embryophyta</taxon>
        <taxon>Tracheophyta</taxon>
        <taxon>Spermatophyta</taxon>
        <taxon>Magnoliopsida</taxon>
        <taxon>eudicotyledons</taxon>
        <taxon>Gunneridae</taxon>
        <taxon>Pentapetalae</taxon>
        <taxon>asterids</taxon>
        <taxon>lamiids</taxon>
        <taxon>Solanales</taxon>
        <taxon>Solanaceae</taxon>
        <taxon>Solanoideae</taxon>
        <taxon>Capsiceae</taxon>
        <taxon>Capsicum</taxon>
    </lineage>
</organism>
<dbReference type="Gene3D" id="1.20.1280.50">
    <property type="match status" value="1"/>
</dbReference>
<dbReference type="Pfam" id="PF00646">
    <property type="entry name" value="F-box"/>
    <property type="match status" value="1"/>
</dbReference>
<dbReference type="PANTHER" id="PTHR31111">
    <property type="entry name" value="BNAA05G37150D PROTEIN-RELATED"/>
    <property type="match status" value="1"/>
</dbReference>
<reference evidence="2 3" key="2">
    <citation type="journal article" date="2017" name="Genome Biol.">
        <title>New reference genome sequences of hot pepper reveal the massive evolution of plant disease-resistance genes by retroduplication.</title>
        <authorList>
            <person name="Kim S."/>
            <person name="Park J."/>
            <person name="Yeom S.I."/>
            <person name="Kim Y.M."/>
            <person name="Seo E."/>
            <person name="Kim K.T."/>
            <person name="Kim M.S."/>
            <person name="Lee J.M."/>
            <person name="Cheong K."/>
            <person name="Shin H.S."/>
            <person name="Kim S.B."/>
            <person name="Han K."/>
            <person name="Lee J."/>
            <person name="Park M."/>
            <person name="Lee H.A."/>
            <person name="Lee H.Y."/>
            <person name="Lee Y."/>
            <person name="Oh S."/>
            <person name="Lee J.H."/>
            <person name="Choi E."/>
            <person name="Choi E."/>
            <person name="Lee S.E."/>
            <person name="Jeon J."/>
            <person name="Kim H."/>
            <person name="Choi G."/>
            <person name="Song H."/>
            <person name="Lee J."/>
            <person name="Lee S.C."/>
            <person name="Kwon J.K."/>
            <person name="Lee H.Y."/>
            <person name="Koo N."/>
            <person name="Hong Y."/>
            <person name="Kim R.W."/>
            <person name="Kang W.H."/>
            <person name="Huh J.H."/>
            <person name="Kang B.C."/>
            <person name="Yang T.J."/>
            <person name="Lee Y.H."/>
            <person name="Bennetzen J.L."/>
            <person name="Choi D."/>
        </authorList>
    </citation>
    <scope>NUCLEOTIDE SEQUENCE [LARGE SCALE GENOMIC DNA]</scope>
    <source>
        <strain evidence="3">cv. CM334</strain>
    </source>
</reference>
<gene>
    <name evidence="2" type="ORF">T459_01697</name>
</gene>
<dbReference type="Pfam" id="PF08268">
    <property type="entry name" value="FBA_3"/>
    <property type="match status" value="1"/>
</dbReference>
<comment type="caution">
    <text evidence="2">The sequence shown here is derived from an EMBL/GenBank/DDBJ whole genome shotgun (WGS) entry which is preliminary data.</text>
</comment>
<dbReference type="OMA" id="EIFFARY"/>
<dbReference type="InterPro" id="IPR036047">
    <property type="entry name" value="F-box-like_dom_sf"/>
</dbReference>
<sequence>MRGVRGTIPEEIILEIFSWLPTKSLMRFKCVAKFCNSLVSASDYVDIHICHSMTRAGGTKLLLRGIGVYFTGEEKKDEKNSRAFSEQPAAIFNPGTREVRVLPKLNDGFSLWYCSLGFEPEEKACKVLLTAYHEKERYTKHRILTLGIDDSWREIKHPPYTRSFVKPGVCINGVIYTFALHNGLAIAAFDVKTENCILITLWNNASHLRRHYELIDVKGKLAVMETRPQGYIHMGVLGQTQKEEWESHSIHFPSVWKDIQP</sequence>
<dbReference type="Gramene" id="PHT93815">
    <property type="protein sequence ID" value="PHT93815"/>
    <property type="gene ID" value="T459_01697"/>
</dbReference>
<protein>
    <recommendedName>
        <fullName evidence="1">F-box domain-containing protein</fullName>
    </recommendedName>
</protein>
<dbReference type="NCBIfam" id="TIGR01640">
    <property type="entry name" value="F_box_assoc_1"/>
    <property type="match status" value="1"/>
</dbReference>
<feature type="domain" description="F-box" evidence="1">
    <location>
        <begin position="8"/>
        <end position="48"/>
    </location>
</feature>
<dbReference type="SUPFAM" id="SSF81383">
    <property type="entry name" value="F-box domain"/>
    <property type="match status" value="1"/>
</dbReference>
<proteinExistence type="predicted"/>
<dbReference type="Proteomes" id="UP000222542">
    <property type="component" value="Unassembled WGS sequence"/>
</dbReference>
<dbReference type="PANTHER" id="PTHR31111:SF41">
    <property type="entry name" value="F-BOX ASSOCIATED DOMAIN-CONTAINING PROTEIN"/>
    <property type="match status" value="1"/>
</dbReference>
<dbReference type="SMART" id="SM00256">
    <property type="entry name" value="FBOX"/>
    <property type="match status" value="1"/>
</dbReference>